<gene>
    <name evidence="2" type="ORF">NIES37_00870</name>
</gene>
<dbReference type="EMBL" id="AP018248">
    <property type="protein sequence ID" value="BAY96160.1"/>
    <property type="molecule type" value="Genomic_DNA"/>
</dbReference>
<evidence type="ECO:0000313" key="2">
    <source>
        <dbReference type="EMBL" id="BAY96160.1"/>
    </source>
</evidence>
<dbReference type="RefSeq" id="WP_096573406.1">
    <property type="nucleotide sequence ID" value="NZ_CAWNJS010000001.1"/>
</dbReference>
<proteinExistence type="predicted"/>
<accession>A0A1Z4MRQ2</accession>
<reference evidence="2 3" key="1">
    <citation type="submission" date="2017-06" db="EMBL/GenBank/DDBJ databases">
        <title>Genome sequencing of cyanobaciteial culture collection at National Institute for Environmental Studies (NIES).</title>
        <authorList>
            <person name="Hirose Y."/>
            <person name="Shimura Y."/>
            <person name="Fujisawa T."/>
            <person name="Nakamura Y."/>
            <person name="Kawachi M."/>
        </authorList>
    </citation>
    <scope>NUCLEOTIDE SEQUENCE [LARGE SCALE GENOMIC DNA]</scope>
    <source>
        <strain evidence="2 3">NIES-37</strain>
    </source>
</reference>
<keyword evidence="1" id="KW-0472">Membrane</keyword>
<keyword evidence="1" id="KW-1133">Transmembrane helix</keyword>
<name>A0A1Z4MRQ2_9CYAN</name>
<evidence type="ECO:0000313" key="3">
    <source>
        <dbReference type="Proteomes" id="UP000218785"/>
    </source>
</evidence>
<dbReference type="KEGG" id="ttq:NIES37_00870"/>
<protein>
    <submittedName>
        <fullName evidence="2">Uncharacterized protein</fullName>
    </submittedName>
</protein>
<sequence>MNIELYHRIPWIPLGLLWLAYALLGWYLAVHHIVWLVGGFIAAVALAIARKSFSWLERLINFGSQTLIVVLFLSLSIAIVATWSLLFSLFLIPVATTLLADLELRFAGFTKLDAFLVLTILAVLGLAVGETIDILLLPSSRL</sequence>
<keyword evidence="3" id="KW-1185">Reference proteome</keyword>
<feature type="transmembrane region" description="Helical" evidence="1">
    <location>
        <begin position="114"/>
        <end position="137"/>
    </location>
</feature>
<feature type="transmembrane region" description="Helical" evidence="1">
    <location>
        <begin position="69"/>
        <end position="94"/>
    </location>
</feature>
<evidence type="ECO:0000256" key="1">
    <source>
        <dbReference type="SAM" id="Phobius"/>
    </source>
</evidence>
<feature type="transmembrane region" description="Helical" evidence="1">
    <location>
        <begin position="9"/>
        <end position="27"/>
    </location>
</feature>
<organism evidence="2 3">
    <name type="scientific">Tolypothrix tenuis PCC 7101</name>
    <dbReference type="NCBI Taxonomy" id="231146"/>
    <lineage>
        <taxon>Bacteria</taxon>
        <taxon>Bacillati</taxon>
        <taxon>Cyanobacteriota</taxon>
        <taxon>Cyanophyceae</taxon>
        <taxon>Nostocales</taxon>
        <taxon>Tolypothrichaceae</taxon>
        <taxon>Tolypothrix</taxon>
    </lineage>
</organism>
<feature type="transmembrane region" description="Helical" evidence="1">
    <location>
        <begin position="33"/>
        <end position="49"/>
    </location>
</feature>
<keyword evidence="1" id="KW-0812">Transmembrane</keyword>
<dbReference type="Proteomes" id="UP000218785">
    <property type="component" value="Chromosome"/>
</dbReference>
<dbReference type="AlphaFoldDB" id="A0A1Z4MRQ2"/>